<gene>
    <name evidence="1" type="ORF">K3G42_029769</name>
</gene>
<organism evidence="1 2">
    <name type="scientific">Sphaerodactylus townsendi</name>
    <dbReference type="NCBI Taxonomy" id="933632"/>
    <lineage>
        <taxon>Eukaryota</taxon>
        <taxon>Metazoa</taxon>
        <taxon>Chordata</taxon>
        <taxon>Craniata</taxon>
        <taxon>Vertebrata</taxon>
        <taxon>Euteleostomi</taxon>
        <taxon>Lepidosauria</taxon>
        <taxon>Squamata</taxon>
        <taxon>Bifurcata</taxon>
        <taxon>Gekkota</taxon>
        <taxon>Sphaerodactylidae</taxon>
        <taxon>Sphaerodactylus</taxon>
    </lineage>
</organism>
<accession>A0ACB8F708</accession>
<keyword evidence="2" id="KW-1185">Reference proteome</keyword>
<name>A0ACB8F708_9SAUR</name>
<sequence>MGASMQSCASVGGRTKKPHTPPCEGTVVTRVSSRAAHMEVCEWPGLRQAHVPRLPPLSFGRAERAYDPLVLLAFKQLMHKQGKCLYQCTPQLSLWSGTATACLKEPWEM</sequence>
<evidence type="ECO:0000313" key="2">
    <source>
        <dbReference type="Proteomes" id="UP000827872"/>
    </source>
</evidence>
<comment type="caution">
    <text evidence="1">The sequence shown here is derived from an EMBL/GenBank/DDBJ whole genome shotgun (WGS) entry which is preliminary data.</text>
</comment>
<reference evidence="1" key="1">
    <citation type="submission" date="2021-08" db="EMBL/GenBank/DDBJ databases">
        <title>The first chromosome-level gecko genome reveals the dynamic sex chromosomes of Neotropical dwarf geckos (Sphaerodactylidae: Sphaerodactylus).</title>
        <authorList>
            <person name="Pinto B.J."/>
            <person name="Keating S.E."/>
            <person name="Gamble T."/>
        </authorList>
    </citation>
    <scope>NUCLEOTIDE SEQUENCE</scope>
    <source>
        <strain evidence="1">TG3544</strain>
    </source>
</reference>
<dbReference type="Proteomes" id="UP000827872">
    <property type="component" value="Linkage Group LG05"/>
</dbReference>
<protein>
    <submittedName>
        <fullName evidence="1">Uncharacterized protein</fullName>
    </submittedName>
</protein>
<dbReference type="EMBL" id="CM037618">
    <property type="protein sequence ID" value="KAH8000886.1"/>
    <property type="molecule type" value="Genomic_DNA"/>
</dbReference>
<evidence type="ECO:0000313" key="1">
    <source>
        <dbReference type="EMBL" id="KAH8000886.1"/>
    </source>
</evidence>
<proteinExistence type="predicted"/>